<accession>A0A383EEW7</accession>
<dbReference type="AlphaFoldDB" id="A0A383EEW7"/>
<protein>
    <submittedName>
        <fullName evidence="1">Uncharacterized protein</fullName>
    </submittedName>
</protein>
<evidence type="ECO:0000313" key="1">
    <source>
        <dbReference type="EMBL" id="SVE54638.1"/>
    </source>
</evidence>
<dbReference type="EMBL" id="UINC01224847">
    <property type="protein sequence ID" value="SVE54638.1"/>
    <property type="molecule type" value="Genomic_DNA"/>
</dbReference>
<sequence length="38" mass="4272">MSTQDIQSRSRSLIRSGQGELSYFRLGQLQDEGIVDIS</sequence>
<gene>
    <name evidence="1" type="ORF">METZ01_LOCUS507492</name>
</gene>
<name>A0A383EEW7_9ZZZZ</name>
<proteinExistence type="predicted"/>
<reference evidence="1" key="1">
    <citation type="submission" date="2018-05" db="EMBL/GenBank/DDBJ databases">
        <authorList>
            <person name="Lanie J.A."/>
            <person name="Ng W.-L."/>
            <person name="Kazmierczak K.M."/>
            <person name="Andrzejewski T.M."/>
            <person name="Davidsen T.M."/>
            <person name="Wayne K.J."/>
            <person name="Tettelin H."/>
            <person name="Glass J.I."/>
            <person name="Rusch D."/>
            <person name="Podicherti R."/>
            <person name="Tsui H.-C.T."/>
            <person name="Winkler M.E."/>
        </authorList>
    </citation>
    <scope>NUCLEOTIDE SEQUENCE</scope>
</reference>
<organism evidence="1">
    <name type="scientific">marine metagenome</name>
    <dbReference type="NCBI Taxonomy" id="408172"/>
    <lineage>
        <taxon>unclassified sequences</taxon>
        <taxon>metagenomes</taxon>
        <taxon>ecological metagenomes</taxon>
    </lineage>
</organism>
<feature type="non-terminal residue" evidence="1">
    <location>
        <position position="38"/>
    </location>
</feature>